<feature type="transmembrane region" description="Helical" evidence="1">
    <location>
        <begin position="6"/>
        <end position="25"/>
    </location>
</feature>
<proteinExistence type="predicted"/>
<keyword evidence="1" id="KW-0472">Membrane</keyword>
<sequence length="170" mass="19053">MKKGLSMISVIFAIIIIGILASIAIPKLLATKYDAYAAQAGMEMKNILGELSAYYLKHGRFITDEPNNTSPDVVKKFSKTYEEIWNRDINKWVYHCVTISVNEAKDGHSADVRFYEGNGANKNSQYCKVIRESIAYQAFRDGFGTRKDGGDGKTQVGVNFIGSKYSIFRE</sequence>
<dbReference type="eggNOG" id="COG2165">
    <property type="taxonomic scope" value="Bacteria"/>
</dbReference>
<evidence type="ECO:0000313" key="2">
    <source>
        <dbReference type="EMBL" id="AII14258.1"/>
    </source>
</evidence>
<dbReference type="Gene3D" id="3.30.700.10">
    <property type="entry name" value="Glycoprotein, Type 4 Pilin"/>
    <property type="match status" value="1"/>
</dbReference>
<dbReference type="AlphaFoldDB" id="A0A076F999"/>
<evidence type="ECO:0000313" key="3">
    <source>
        <dbReference type="Proteomes" id="UP000028486"/>
    </source>
</evidence>
<dbReference type="STRING" id="1244531.CIG2463D_0394"/>
<gene>
    <name evidence="2" type="ORF">CIG1485E_0389</name>
</gene>
<dbReference type="EMBL" id="CP009043">
    <property type="protein sequence ID" value="AII14258.1"/>
    <property type="molecule type" value="Genomic_DNA"/>
</dbReference>
<dbReference type="RefSeq" id="WP_038453136.1">
    <property type="nucleotide sequence ID" value="NZ_CP009043.1"/>
</dbReference>
<dbReference type="Proteomes" id="UP000028486">
    <property type="component" value="Chromosome"/>
</dbReference>
<evidence type="ECO:0008006" key="4">
    <source>
        <dbReference type="Google" id="ProtNLM"/>
    </source>
</evidence>
<keyword evidence="1" id="KW-0812">Transmembrane</keyword>
<dbReference type="InterPro" id="IPR045584">
    <property type="entry name" value="Pilin-like"/>
</dbReference>
<keyword evidence="1" id="KW-1133">Transmembrane helix</keyword>
<evidence type="ECO:0000256" key="1">
    <source>
        <dbReference type="SAM" id="Phobius"/>
    </source>
</evidence>
<dbReference type="SUPFAM" id="SSF54523">
    <property type="entry name" value="Pili subunits"/>
    <property type="match status" value="1"/>
</dbReference>
<dbReference type="HOGENOM" id="CLU_122738_0_0_7"/>
<accession>A0A076F999</accession>
<dbReference type="KEGG" id="caj:CIG1485E_0389"/>
<name>A0A076F999_9BACT</name>
<reference evidence="3" key="1">
    <citation type="journal article" date="2014" name="Genome Announc.">
        <title>Complete Genome Sequence of Campylobacter iguaniorum Strain 1485ET, Isolated from a Bearded Dragon (Pogona vitticeps).</title>
        <authorList>
            <person name="Gilbert M.J."/>
            <person name="Miller W.G."/>
            <person name="Yee E."/>
            <person name="Kik M."/>
            <person name="Wagenaar J.A."/>
            <person name="Duim B."/>
        </authorList>
    </citation>
    <scope>NUCLEOTIDE SEQUENCE [LARGE SCALE GENOMIC DNA]</scope>
    <source>
        <strain evidence="3">1485E</strain>
    </source>
</reference>
<protein>
    <recommendedName>
        <fullName evidence="4">Type II secretion system protein</fullName>
    </recommendedName>
</protein>
<organism evidence="2 3">
    <name type="scientific">Campylobacter iguaniorum</name>
    <dbReference type="NCBI Taxonomy" id="1244531"/>
    <lineage>
        <taxon>Bacteria</taxon>
        <taxon>Pseudomonadati</taxon>
        <taxon>Campylobacterota</taxon>
        <taxon>Epsilonproteobacteria</taxon>
        <taxon>Campylobacterales</taxon>
        <taxon>Campylobacteraceae</taxon>
        <taxon>Campylobacter</taxon>
    </lineage>
</organism>
<keyword evidence="3" id="KW-1185">Reference proteome</keyword>